<reference evidence="2" key="1">
    <citation type="submission" date="2020-01" db="EMBL/GenBank/DDBJ databases">
        <authorList>
            <person name="Chen W.-M."/>
        </authorList>
    </citation>
    <scope>NUCLEOTIDE SEQUENCE</scope>
    <source>
        <strain evidence="2">CYK-10</strain>
    </source>
</reference>
<evidence type="ECO:0000256" key="1">
    <source>
        <dbReference type="SAM" id="MobiDB-lite"/>
    </source>
</evidence>
<dbReference type="Pfam" id="PF07310">
    <property type="entry name" value="PAS_5"/>
    <property type="match status" value="1"/>
</dbReference>
<feature type="region of interest" description="Disordered" evidence="1">
    <location>
        <begin position="1"/>
        <end position="21"/>
    </location>
</feature>
<proteinExistence type="predicted"/>
<evidence type="ECO:0000313" key="3">
    <source>
        <dbReference type="Proteomes" id="UP001193501"/>
    </source>
</evidence>
<dbReference type="AlphaFoldDB" id="A0AAE5BW01"/>
<feature type="region of interest" description="Disordered" evidence="1">
    <location>
        <begin position="183"/>
        <end position="257"/>
    </location>
</feature>
<dbReference type="EMBL" id="JAABNR010000008">
    <property type="protein sequence ID" value="NBZ87813.1"/>
    <property type="molecule type" value="Genomic_DNA"/>
</dbReference>
<dbReference type="InterPro" id="IPR009922">
    <property type="entry name" value="DUF1457"/>
</dbReference>
<feature type="compositionally biased region" description="Basic and acidic residues" evidence="1">
    <location>
        <begin position="183"/>
        <end position="206"/>
    </location>
</feature>
<keyword evidence="3" id="KW-1185">Reference proteome</keyword>
<name>A0AAE5BW01_9RHOB</name>
<comment type="caution">
    <text evidence="2">The sequence shown here is derived from an EMBL/GenBank/DDBJ whole genome shotgun (WGS) entry which is preliminary data.</text>
</comment>
<accession>A0AAE5BW01</accession>
<evidence type="ECO:0000313" key="2">
    <source>
        <dbReference type="EMBL" id="NBZ87813.1"/>
    </source>
</evidence>
<sequence length="257" mass="27580">MALSFLGKSGKTGTNSGGPGGPRFAMLAEVRAYWEGLRVGGSLPARDRIDPRGIAGALENTFLLERIAPGIARFRIAGMMVHDVMGMDVRGMPLSALYEPQGRNRLSDALEGVFAGPATLELWLEAERSIGRPPLEGRMLILPLTSASGKTELALGCLALDGVVGRAPRRFAISGLMSEVIERRGQGDRREGPRVGADEALDRRLPDLPPMQPRTAQPQMQPGFAAPPQASFVGAPSSRPPRAEKGKPYLRLVHSRD</sequence>
<organism evidence="2 3">
    <name type="scientific">Stagnihabitans tardus</name>
    <dbReference type="NCBI Taxonomy" id="2699202"/>
    <lineage>
        <taxon>Bacteria</taxon>
        <taxon>Pseudomonadati</taxon>
        <taxon>Pseudomonadota</taxon>
        <taxon>Alphaproteobacteria</taxon>
        <taxon>Rhodobacterales</taxon>
        <taxon>Paracoccaceae</taxon>
        <taxon>Stagnihabitans</taxon>
    </lineage>
</organism>
<gene>
    <name evidence="2" type="ORF">GV832_09510</name>
</gene>
<dbReference type="Proteomes" id="UP001193501">
    <property type="component" value="Unassembled WGS sequence"/>
</dbReference>
<protein>
    <submittedName>
        <fullName evidence="2">PAS domain-containing protein</fullName>
    </submittedName>
</protein>
<dbReference type="RefSeq" id="WP_168774629.1">
    <property type="nucleotide sequence ID" value="NZ_JAABNR010000008.1"/>
</dbReference>